<dbReference type="Proteomes" id="UP001241537">
    <property type="component" value="Unassembled WGS sequence"/>
</dbReference>
<dbReference type="SUPFAM" id="SSF111069">
    <property type="entry name" value="Hypothetical protein yfbM"/>
    <property type="match status" value="1"/>
</dbReference>
<comment type="caution">
    <text evidence="1">The sequence shown here is derived from an EMBL/GenBank/DDBJ whole genome shotgun (WGS) entry which is preliminary data.</text>
</comment>
<accession>A0AAE3VAP9</accession>
<evidence type="ECO:0000313" key="2">
    <source>
        <dbReference type="Proteomes" id="UP001241537"/>
    </source>
</evidence>
<sequence length="85" mass="9586">MGMIANYQSTTDIELEKFTCLDDVEEAQEDDNVEICDIDKMWDALHFLLTGKSASEPIEDDVISEAIVGQFNIYEEDYIAGTKSD</sequence>
<evidence type="ECO:0000313" key="1">
    <source>
        <dbReference type="EMBL" id="MDQ0152864.1"/>
    </source>
</evidence>
<dbReference type="AlphaFoldDB" id="A0AAE3VAP9"/>
<keyword evidence="2" id="KW-1185">Reference proteome</keyword>
<dbReference type="EMBL" id="JAUSTO010000009">
    <property type="protein sequence ID" value="MDQ0152864.1"/>
    <property type="molecule type" value="Genomic_DNA"/>
</dbReference>
<protein>
    <submittedName>
        <fullName evidence="1">Uncharacterized protein</fullName>
    </submittedName>
</protein>
<dbReference type="Pfam" id="PF08974">
    <property type="entry name" value="DUF1877"/>
    <property type="match status" value="1"/>
</dbReference>
<dbReference type="Gene3D" id="3.40.1760.10">
    <property type="entry name" value="YfbM-like super family"/>
    <property type="match status" value="1"/>
</dbReference>
<dbReference type="InterPro" id="IPR015068">
    <property type="entry name" value="DUF1877"/>
</dbReference>
<organism evidence="1 2">
    <name type="scientific">Moryella indoligenes</name>
    <dbReference type="NCBI Taxonomy" id="371674"/>
    <lineage>
        <taxon>Bacteria</taxon>
        <taxon>Bacillati</taxon>
        <taxon>Bacillota</taxon>
        <taxon>Clostridia</taxon>
        <taxon>Lachnospirales</taxon>
        <taxon>Lachnospiraceae</taxon>
        <taxon>Moryella</taxon>
    </lineage>
</organism>
<gene>
    <name evidence="1" type="ORF">J2S20_001565</name>
</gene>
<dbReference type="InterPro" id="IPR035944">
    <property type="entry name" value="YfbM-like_sf"/>
</dbReference>
<name>A0AAE3VAP9_9FIRM</name>
<proteinExistence type="predicted"/>
<reference evidence="1" key="1">
    <citation type="submission" date="2023-07" db="EMBL/GenBank/DDBJ databases">
        <title>Genomic Encyclopedia of Type Strains, Phase IV (KMG-IV): sequencing the most valuable type-strain genomes for metagenomic binning, comparative biology and taxonomic classification.</title>
        <authorList>
            <person name="Goeker M."/>
        </authorList>
    </citation>
    <scope>NUCLEOTIDE SEQUENCE</scope>
    <source>
        <strain evidence="1">DSM 19659</strain>
    </source>
</reference>